<organism evidence="2 3">
    <name type="scientific">Streblomastix strix</name>
    <dbReference type="NCBI Taxonomy" id="222440"/>
    <lineage>
        <taxon>Eukaryota</taxon>
        <taxon>Metamonada</taxon>
        <taxon>Preaxostyla</taxon>
        <taxon>Oxymonadida</taxon>
        <taxon>Streblomastigidae</taxon>
        <taxon>Streblomastix</taxon>
    </lineage>
</organism>
<reference evidence="2 3" key="1">
    <citation type="submission" date="2019-03" db="EMBL/GenBank/DDBJ databases">
        <title>Single cell metagenomics reveals metabolic interactions within the superorganism composed of flagellate Streblomastix strix and complex community of Bacteroidetes bacteria on its surface.</title>
        <authorList>
            <person name="Treitli S.C."/>
            <person name="Kolisko M."/>
            <person name="Husnik F."/>
            <person name="Keeling P."/>
            <person name="Hampl V."/>
        </authorList>
    </citation>
    <scope>NUCLEOTIDE SEQUENCE [LARGE SCALE GENOMIC DNA]</scope>
    <source>
        <strain evidence="2">ST1C</strain>
    </source>
</reference>
<feature type="coiled-coil region" evidence="1">
    <location>
        <begin position="797"/>
        <end position="831"/>
    </location>
</feature>
<keyword evidence="1" id="KW-0175">Coiled coil</keyword>
<accession>A0A5J4W6A2</accession>
<evidence type="ECO:0000256" key="1">
    <source>
        <dbReference type="SAM" id="Coils"/>
    </source>
</evidence>
<dbReference type="EMBL" id="SNRW01003237">
    <property type="protein sequence ID" value="KAA6390387.1"/>
    <property type="molecule type" value="Genomic_DNA"/>
</dbReference>
<sequence>MIHGIQTLIGYGHKAKNIKDYYESGEAVVNAEPGWKRVYVIFKEIVTIVAGFAGAYVGTPFGGPAGAIAGDFIACKTMERVFDAAEQSVDKIGQYIKNHSGGQPGGISLDGNIQIDMLSRMMFDLPSIDSVYMDKTGKLVLISNNNQESKVAGLEHITSEDFLVALAIALQGRSISFSLDPWDPQQPDGPYYQKVFYPDILRGTAFGKTLFNTDYDMKKLAFGLMQVPGLTSELSFRLNGQSTEPSRHRLWIVSDDIQLRVSKNDNGQIIEFGPVNMRVCCKALQVDPNSRSGLRDVEAADNEQDSSHIFSKHMTEKYNLIAQKHPEYARLQNLAKLFALAKWLVQQGLEIDPEMIVFALHQKGVKIPNNLDPFDSLGTLDKVMNEDLAKSDPLRKPVQRLTNSISKTTTVQINPHQTYTQTHSWTLTGGIDLEIIIKIIKQTQPLIPLPPDLFKFITDAPPNQCIKVPGKNPAVVIPLNVLKQDQLVDEISQQPFKPKIRDNWVGKFDIFVPEDWKQLEVAGIDPNISKIYISQLSNQQAKNQLTQTMIISKLEEGPDFSLFISVIHSNKEDNGLLQQIYTQYFPGIFSALDKPQIVNARYATLPSIGTFVMTKFYGSIYGLQMAYYHCFIIPDPTLGLGKKCLFMVLSCPKVLENLMDQRSNELWNLIIDNSQKIQFHSSLHKQVQYQIHQDVELQKALAESLLTAQKQNVDKDFDRAIAESIAQSQNKTVDKNQCDITKAIKLSIRDKDKMLSTQQLNEDIELAKALEASVADSKDQQSQKSLEQDEDDFQKAIRRSLEDNKLQSRRKNELQKQEDDFERAVRLSLEEEANQKLKYDQNHNNDDVDLDEQLQIALLQSISSNQKQ</sequence>
<dbReference type="OrthoDB" id="5978103at2759"/>
<dbReference type="Proteomes" id="UP000324800">
    <property type="component" value="Unassembled WGS sequence"/>
</dbReference>
<dbReference type="Pfam" id="PF23625">
    <property type="entry name" value="UIM_2"/>
    <property type="match status" value="6"/>
</dbReference>
<name>A0A5J4W6A2_9EUKA</name>
<dbReference type="InterPro" id="IPR003903">
    <property type="entry name" value="UIM_dom"/>
</dbReference>
<protein>
    <submittedName>
        <fullName evidence="2">Putative peptidoglycan-binding domain protein</fullName>
    </submittedName>
</protein>
<evidence type="ECO:0000313" key="2">
    <source>
        <dbReference type="EMBL" id="KAA6390387.1"/>
    </source>
</evidence>
<evidence type="ECO:0000313" key="3">
    <source>
        <dbReference type="Proteomes" id="UP000324800"/>
    </source>
</evidence>
<proteinExistence type="predicted"/>
<dbReference type="SMART" id="SM00726">
    <property type="entry name" value="UIM"/>
    <property type="match status" value="6"/>
</dbReference>
<comment type="caution">
    <text evidence="2">The sequence shown here is derived from an EMBL/GenBank/DDBJ whole genome shotgun (WGS) entry which is preliminary data.</text>
</comment>
<gene>
    <name evidence="2" type="ORF">EZS28_014084</name>
</gene>
<dbReference type="AlphaFoldDB" id="A0A5J4W6A2"/>